<evidence type="ECO:0000313" key="2">
    <source>
        <dbReference type="EMBL" id="AQS37519.1"/>
    </source>
</evidence>
<feature type="transmembrane region" description="Helical" evidence="1">
    <location>
        <begin position="12"/>
        <end position="31"/>
    </location>
</feature>
<reference evidence="2 3" key="1">
    <citation type="submission" date="2016-03" db="EMBL/GenBank/DDBJ databases">
        <title>Complete genome sequence of Shewanella psychrophila WP2, a deep sea bacterium isolated from west Pacific sediment.</title>
        <authorList>
            <person name="Xu G."/>
            <person name="Jian H."/>
        </authorList>
    </citation>
    <scope>NUCLEOTIDE SEQUENCE [LARGE SCALE GENOMIC DNA]</scope>
    <source>
        <strain evidence="2 3">WP2</strain>
    </source>
</reference>
<keyword evidence="1" id="KW-0812">Transmembrane</keyword>
<dbReference type="KEGG" id="spsw:Sps_02365"/>
<accession>A0A1S6HPU9</accession>
<gene>
    <name evidence="2" type="ORF">Sps_02365</name>
</gene>
<proteinExistence type="predicted"/>
<keyword evidence="3" id="KW-1185">Reference proteome</keyword>
<name>A0A1S6HPU9_9GAMM</name>
<keyword evidence="1" id="KW-1133">Transmembrane helix</keyword>
<dbReference type="EMBL" id="CP014782">
    <property type="protein sequence ID" value="AQS37519.1"/>
    <property type="molecule type" value="Genomic_DNA"/>
</dbReference>
<dbReference type="AlphaFoldDB" id="A0A1S6HPU9"/>
<organism evidence="2 3">
    <name type="scientific">Shewanella psychrophila</name>
    <dbReference type="NCBI Taxonomy" id="225848"/>
    <lineage>
        <taxon>Bacteria</taxon>
        <taxon>Pseudomonadati</taxon>
        <taxon>Pseudomonadota</taxon>
        <taxon>Gammaproteobacteria</taxon>
        <taxon>Alteromonadales</taxon>
        <taxon>Shewanellaceae</taxon>
        <taxon>Shewanella</taxon>
    </lineage>
</organism>
<sequence length="50" mass="5940">MNKHNKSRTVVIPKPVFLFLGLASLWSIWVFQFSNPFELTRDYLHYTIPS</sequence>
<evidence type="ECO:0000313" key="3">
    <source>
        <dbReference type="Proteomes" id="UP000189545"/>
    </source>
</evidence>
<evidence type="ECO:0000256" key="1">
    <source>
        <dbReference type="SAM" id="Phobius"/>
    </source>
</evidence>
<protein>
    <submittedName>
        <fullName evidence="2">Uncharacterized protein</fullName>
    </submittedName>
</protein>
<keyword evidence="1" id="KW-0472">Membrane</keyword>
<dbReference type="Proteomes" id="UP000189545">
    <property type="component" value="Chromosome"/>
</dbReference>